<evidence type="ECO:0000313" key="2">
    <source>
        <dbReference type="Proteomes" id="UP001303160"/>
    </source>
</evidence>
<gene>
    <name evidence="1" type="ORF">QBC40DRAFT_59479</name>
</gene>
<evidence type="ECO:0000313" key="1">
    <source>
        <dbReference type="EMBL" id="KAK4201512.1"/>
    </source>
</evidence>
<dbReference type="AlphaFoldDB" id="A0AAN6XN54"/>
<comment type="caution">
    <text evidence="1">The sequence shown here is derived from an EMBL/GenBank/DDBJ whole genome shotgun (WGS) entry which is preliminary data.</text>
</comment>
<accession>A0AAN6XN54</accession>
<protein>
    <submittedName>
        <fullName evidence="1">Uncharacterized protein</fullName>
    </submittedName>
</protein>
<dbReference type="EMBL" id="MU863906">
    <property type="protein sequence ID" value="KAK4201512.1"/>
    <property type="molecule type" value="Genomic_DNA"/>
</dbReference>
<name>A0AAN6XN54_9PEZI</name>
<reference evidence="1" key="2">
    <citation type="submission" date="2023-05" db="EMBL/GenBank/DDBJ databases">
        <authorList>
            <consortium name="Lawrence Berkeley National Laboratory"/>
            <person name="Steindorff A."/>
            <person name="Hensen N."/>
            <person name="Bonometti L."/>
            <person name="Westerberg I."/>
            <person name="Brannstrom I.O."/>
            <person name="Guillou S."/>
            <person name="Cros-Aarteil S."/>
            <person name="Calhoun S."/>
            <person name="Haridas S."/>
            <person name="Kuo A."/>
            <person name="Mondo S."/>
            <person name="Pangilinan J."/>
            <person name="Riley R."/>
            <person name="Labutti K."/>
            <person name="Andreopoulos B."/>
            <person name="Lipzen A."/>
            <person name="Chen C."/>
            <person name="Yanf M."/>
            <person name="Daum C."/>
            <person name="Ng V."/>
            <person name="Clum A."/>
            <person name="Ohm R."/>
            <person name="Martin F."/>
            <person name="Silar P."/>
            <person name="Natvig D."/>
            <person name="Lalanne C."/>
            <person name="Gautier V."/>
            <person name="Ament-Velasquez S.L."/>
            <person name="Kruys A."/>
            <person name="Hutchinson M.I."/>
            <person name="Powell A.J."/>
            <person name="Barry K."/>
            <person name="Miller A.N."/>
            <person name="Grigoriev I.V."/>
            <person name="Debuchy R."/>
            <person name="Gladieux P."/>
            <person name="Thoren M.H."/>
            <person name="Johannesson H."/>
        </authorList>
    </citation>
    <scope>NUCLEOTIDE SEQUENCE</scope>
    <source>
        <strain evidence="1">CBS 315.58</strain>
    </source>
</reference>
<keyword evidence="2" id="KW-1185">Reference proteome</keyword>
<dbReference type="Proteomes" id="UP001303160">
    <property type="component" value="Unassembled WGS sequence"/>
</dbReference>
<organism evidence="1 2">
    <name type="scientific">Triangularia verruculosa</name>
    <dbReference type="NCBI Taxonomy" id="2587418"/>
    <lineage>
        <taxon>Eukaryota</taxon>
        <taxon>Fungi</taxon>
        <taxon>Dikarya</taxon>
        <taxon>Ascomycota</taxon>
        <taxon>Pezizomycotina</taxon>
        <taxon>Sordariomycetes</taxon>
        <taxon>Sordariomycetidae</taxon>
        <taxon>Sordariales</taxon>
        <taxon>Podosporaceae</taxon>
        <taxon>Triangularia</taxon>
    </lineage>
</organism>
<sequence length="189" mass="21291">MTSTTDDNDGTDMQALYRRAIADASSLTQAETNLVFGWASPEEDERICRTKANGKTRAQLIAIAATNPEQLTKVECQLVQRSKGFLADFRREEQNPNQPTPDLRGLLEVIDRGQDDLRAAINLMSTPLYKEAHKAVWDALDDRERLAIIAAGNRFAQILDEDRAEDDRIYELQKAQQAEHRASLGFSRD</sequence>
<reference evidence="1" key="1">
    <citation type="journal article" date="2023" name="Mol. Phylogenet. Evol.">
        <title>Genome-scale phylogeny and comparative genomics of the fungal order Sordariales.</title>
        <authorList>
            <person name="Hensen N."/>
            <person name="Bonometti L."/>
            <person name="Westerberg I."/>
            <person name="Brannstrom I.O."/>
            <person name="Guillou S."/>
            <person name="Cros-Aarteil S."/>
            <person name="Calhoun S."/>
            <person name="Haridas S."/>
            <person name="Kuo A."/>
            <person name="Mondo S."/>
            <person name="Pangilinan J."/>
            <person name="Riley R."/>
            <person name="LaButti K."/>
            <person name="Andreopoulos B."/>
            <person name="Lipzen A."/>
            <person name="Chen C."/>
            <person name="Yan M."/>
            <person name="Daum C."/>
            <person name="Ng V."/>
            <person name="Clum A."/>
            <person name="Steindorff A."/>
            <person name="Ohm R.A."/>
            <person name="Martin F."/>
            <person name="Silar P."/>
            <person name="Natvig D.O."/>
            <person name="Lalanne C."/>
            <person name="Gautier V."/>
            <person name="Ament-Velasquez S.L."/>
            <person name="Kruys A."/>
            <person name="Hutchinson M.I."/>
            <person name="Powell A.J."/>
            <person name="Barry K."/>
            <person name="Miller A.N."/>
            <person name="Grigoriev I.V."/>
            <person name="Debuchy R."/>
            <person name="Gladieux P."/>
            <person name="Hiltunen Thoren M."/>
            <person name="Johannesson H."/>
        </authorList>
    </citation>
    <scope>NUCLEOTIDE SEQUENCE</scope>
    <source>
        <strain evidence="1">CBS 315.58</strain>
    </source>
</reference>
<proteinExistence type="predicted"/>